<name>A0ABW4TLT5_9ACTN</name>
<reference evidence="2" key="1">
    <citation type="journal article" date="2019" name="Int. J. Syst. Evol. Microbiol.">
        <title>The Global Catalogue of Microorganisms (GCM) 10K type strain sequencing project: providing services to taxonomists for standard genome sequencing and annotation.</title>
        <authorList>
            <consortium name="The Broad Institute Genomics Platform"/>
            <consortium name="The Broad Institute Genome Sequencing Center for Infectious Disease"/>
            <person name="Wu L."/>
            <person name="Ma J."/>
        </authorList>
    </citation>
    <scope>NUCLEOTIDE SEQUENCE [LARGE SCALE GENOMIC DNA]</scope>
    <source>
        <strain evidence="2">CGMCC 1.12477</strain>
    </source>
</reference>
<sequence>MRDVPSAEACLRFGVDTDALRLLPGGQGKTWSDGRLVLKPVGPSAEHTFRCEVYAAWRSPAVRVPEPVATDRGDWSADGWGAHVLLPGRDARLLDELAVVREAADAFHDALRGLPRPAFLDERDDPWSYGDRLAFEGAEPIGDAATLAVVDRLLVHLAPVSAPEQVIHGDVLTNVVVEDGRPPGLIDWPVYFRPAAFALAVVATDAVTFHGAPVSLLDDWATGTDWDQLVLRALLYRLGPTGVFAQQRRLRGPLVTHVERLEPLLDAVLG</sequence>
<evidence type="ECO:0000313" key="2">
    <source>
        <dbReference type="Proteomes" id="UP001597351"/>
    </source>
</evidence>
<dbReference type="SUPFAM" id="SSF56112">
    <property type="entry name" value="Protein kinase-like (PK-like)"/>
    <property type="match status" value="1"/>
</dbReference>
<gene>
    <name evidence="1" type="ORF">ACFSDE_11895</name>
</gene>
<keyword evidence="2" id="KW-1185">Reference proteome</keyword>
<dbReference type="InterPro" id="IPR011009">
    <property type="entry name" value="Kinase-like_dom_sf"/>
</dbReference>
<dbReference type="Proteomes" id="UP001597351">
    <property type="component" value="Unassembled WGS sequence"/>
</dbReference>
<evidence type="ECO:0008006" key="3">
    <source>
        <dbReference type="Google" id="ProtNLM"/>
    </source>
</evidence>
<dbReference type="EMBL" id="JBHUGD010000003">
    <property type="protein sequence ID" value="MFD1947495.1"/>
    <property type="molecule type" value="Genomic_DNA"/>
</dbReference>
<comment type="caution">
    <text evidence="1">The sequence shown here is derived from an EMBL/GenBank/DDBJ whole genome shotgun (WGS) entry which is preliminary data.</text>
</comment>
<evidence type="ECO:0000313" key="1">
    <source>
        <dbReference type="EMBL" id="MFD1947495.1"/>
    </source>
</evidence>
<proteinExistence type="predicted"/>
<protein>
    <recommendedName>
        <fullName evidence="3">TIGR02569 family protein</fullName>
    </recommendedName>
</protein>
<accession>A0ABW4TLT5</accession>
<organism evidence="1 2">
    <name type="scientific">Nocardioides aestuarii</name>
    <dbReference type="NCBI Taxonomy" id="252231"/>
    <lineage>
        <taxon>Bacteria</taxon>
        <taxon>Bacillati</taxon>
        <taxon>Actinomycetota</taxon>
        <taxon>Actinomycetes</taxon>
        <taxon>Propionibacteriales</taxon>
        <taxon>Nocardioidaceae</taxon>
        <taxon>Nocardioides</taxon>
    </lineage>
</organism>
<dbReference type="RefSeq" id="WP_343918654.1">
    <property type="nucleotide sequence ID" value="NZ_BAAAJT010000002.1"/>
</dbReference>